<accession>I3X647</accession>
<dbReference type="InterPro" id="IPR016164">
    <property type="entry name" value="FAD-linked_Oxase-like_C"/>
</dbReference>
<dbReference type="GO" id="GO:0022904">
    <property type="term" value="P:respiratory electron transport chain"/>
    <property type="evidence" value="ECO:0007669"/>
    <property type="project" value="TreeGrafter"/>
</dbReference>
<dbReference type="HOGENOM" id="CLU_017779_4_1_5"/>
<dbReference type="InterPro" id="IPR016169">
    <property type="entry name" value="FAD-bd_PCMH_sub2"/>
</dbReference>
<evidence type="ECO:0000313" key="8">
    <source>
        <dbReference type="Proteomes" id="UP000006180"/>
    </source>
</evidence>
<dbReference type="FunFam" id="3.30.70.2190:FF:000001">
    <property type="entry name" value="D-2-hydroxyglutarate dehydrogenase mitochondrial"/>
    <property type="match status" value="1"/>
</dbReference>
<dbReference type="PROSITE" id="PS51387">
    <property type="entry name" value="FAD_PCMH"/>
    <property type="match status" value="1"/>
</dbReference>
<dbReference type="Proteomes" id="UP000006180">
    <property type="component" value="Chromosome"/>
</dbReference>
<dbReference type="AlphaFoldDB" id="I3X647"/>
<reference evidence="7 8" key="1">
    <citation type="journal article" date="2012" name="J. Bacteriol.">
        <title>Complete genome sequence of the broad-host-range strain Sinorhizobium fredii USDA257.</title>
        <authorList>
            <person name="Schuldes J."/>
            <person name="Rodriguez Orbegoso M."/>
            <person name="Schmeisser C."/>
            <person name="Krishnan H.B."/>
            <person name="Daniel R."/>
            <person name="Streit W.R."/>
        </authorList>
    </citation>
    <scope>NUCLEOTIDE SEQUENCE [LARGE SCALE GENOMIC DNA]</scope>
    <source>
        <strain evidence="7 8">USDA 257</strain>
    </source>
</reference>
<organism evidence="7 8">
    <name type="scientific">Sinorhizobium fredii (strain USDA 257)</name>
    <dbReference type="NCBI Taxonomy" id="1185652"/>
    <lineage>
        <taxon>Bacteria</taxon>
        <taxon>Pseudomonadati</taxon>
        <taxon>Pseudomonadota</taxon>
        <taxon>Alphaproteobacteria</taxon>
        <taxon>Hyphomicrobiales</taxon>
        <taxon>Rhizobiaceae</taxon>
        <taxon>Sinorhizobium/Ensifer group</taxon>
        <taxon>Sinorhizobium</taxon>
    </lineage>
</organism>
<comment type="similarity">
    <text evidence="2">Belongs to the FAD-binding oxidoreductase/transferase type 4 family.</text>
</comment>
<dbReference type="PANTHER" id="PTHR43716">
    <property type="entry name" value="D-2-HYDROXYGLUTARATE DEHYDROGENASE, MITOCHONDRIAL"/>
    <property type="match status" value="1"/>
</dbReference>
<evidence type="ECO:0000256" key="2">
    <source>
        <dbReference type="ARBA" id="ARBA00008000"/>
    </source>
</evidence>
<sequence length="498" mass="53779">MLRWRSLTYHLPLLRYSTLHTRKEPMMDAVDRDRPREDALEELRVELGTQAVLTGNDIPLRNRNDWSSKPPGQPIAVVRPSNAAEAARAVATCRAVRLPFVPQGGLTGLCGGATPEPGWVAISLERMLGIEEIDPVSATMTVKAGTPLEVVQKAADEAGFLFPLDLGSRGSCAIGGNLSTNAGGNRVIRYGMTRDLVLGLEVVLPDGTVLTNLNKLLKNNAGYDLKHLFIGSEGTLGIITRVVLRLFPKPRSTTAALCALSRYDDVAALLAGARSGLGPILSAFEVMWPDYWQVVTERLKVRSPVTSGHAFYVLVETHGSDEATDAARFQTWLEEMMESGILADAAVAQSHAQVKDFWAVRDACAEFGTGLGPHISYDIGLQVGRMDIFASQCKAALEEGIPGCESVYYGHIGDGNLHLVAWVPGLPLDEQPKEAMDTIIYGLVRDMSGSISAEHGIGTTKKKWLGHARSEAEIALMRVLKGALDPDNLLNPGKVISL</sequence>
<dbReference type="Gene3D" id="3.30.43.10">
    <property type="entry name" value="Uridine Diphospho-n-acetylenolpyruvylglucosamine Reductase, domain 2"/>
    <property type="match status" value="1"/>
</dbReference>
<dbReference type="STRING" id="1185652.USDA257_c27820"/>
<dbReference type="InterPro" id="IPR006094">
    <property type="entry name" value="Oxid_FAD_bind_N"/>
</dbReference>
<keyword evidence="4" id="KW-0274">FAD</keyword>
<comment type="cofactor">
    <cofactor evidence="1">
        <name>FAD</name>
        <dbReference type="ChEBI" id="CHEBI:57692"/>
    </cofactor>
</comment>
<dbReference type="Gene3D" id="3.30.70.2190">
    <property type="match status" value="1"/>
</dbReference>
<dbReference type="GO" id="GO:0016491">
    <property type="term" value="F:oxidoreductase activity"/>
    <property type="evidence" value="ECO:0007669"/>
    <property type="project" value="UniProtKB-KW"/>
</dbReference>
<dbReference type="KEGG" id="sfd:USDA257_c27820"/>
<dbReference type="SUPFAM" id="SSF55103">
    <property type="entry name" value="FAD-linked oxidases, C-terminal domain"/>
    <property type="match status" value="1"/>
</dbReference>
<protein>
    <submittedName>
        <fullName evidence="7">Glycolate oxidase subunit GlcD</fullName>
    </submittedName>
</protein>
<dbReference type="PATRIC" id="fig|1185652.3.peg.2885"/>
<dbReference type="FunFam" id="3.30.465.10:FF:000001">
    <property type="entry name" value="D-2-hydroxyglutarate dehydrogenase, mitochondrial"/>
    <property type="match status" value="1"/>
</dbReference>
<gene>
    <name evidence="7" type="primary">glcD5</name>
    <name evidence="7" type="ORF">USDA257_c27820</name>
</gene>
<dbReference type="eggNOG" id="COG0277">
    <property type="taxonomic scope" value="Bacteria"/>
</dbReference>
<dbReference type="GO" id="GO:0071949">
    <property type="term" value="F:FAD binding"/>
    <property type="evidence" value="ECO:0007669"/>
    <property type="project" value="InterPro"/>
</dbReference>
<dbReference type="PANTHER" id="PTHR43716:SF1">
    <property type="entry name" value="D-2-HYDROXYGLUTARATE DEHYDROGENASE, MITOCHONDRIAL"/>
    <property type="match status" value="1"/>
</dbReference>
<dbReference type="EMBL" id="CP003563">
    <property type="protein sequence ID" value="AFL51353.1"/>
    <property type="molecule type" value="Genomic_DNA"/>
</dbReference>
<evidence type="ECO:0000256" key="1">
    <source>
        <dbReference type="ARBA" id="ARBA00001974"/>
    </source>
</evidence>
<dbReference type="Pfam" id="PF02913">
    <property type="entry name" value="FAD-oxidase_C"/>
    <property type="match status" value="1"/>
</dbReference>
<dbReference type="Gene3D" id="3.30.70.2740">
    <property type="match status" value="1"/>
</dbReference>
<evidence type="ECO:0000256" key="5">
    <source>
        <dbReference type="ARBA" id="ARBA00023002"/>
    </source>
</evidence>
<dbReference type="InterPro" id="IPR016171">
    <property type="entry name" value="Vanillyl_alc_oxidase_C-sub2"/>
</dbReference>
<dbReference type="FunFam" id="1.10.45.10:FF:000001">
    <property type="entry name" value="D-lactate dehydrogenase mitochondrial"/>
    <property type="match status" value="1"/>
</dbReference>
<dbReference type="InterPro" id="IPR016167">
    <property type="entry name" value="FAD-bd_PCMH_sub1"/>
</dbReference>
<evidence type="ECO:0000313" key="7">
    <source>
        <dbReference type="EMBL" id="AFL51353.1"/>
    </source>
</evidence>
<dbReference type="InterPro" id="IPR036318">
    <property type="entry name" value="FAD-bd_PCMH-like_sf"/>
</dbReference>
<keyword evidence="3" id="KW-0285">Flavoprotein</keyword>
<evidence type="ECO:0000256" key="4">
    <source>
        <dbReference type="ARBA" id="ARBA00022827"/>
    </source>
</evidence>
<feature type="domain" description="FAD-binding PCMH-type" evidence="6">
    <location>
        <begin position="70"/>
        <end position="249"/>
    </location>
</feature>
<dbReference type="Pfam" id="PF01565">
    <property type="entry name" value="FAD_binding_4"/>
    <property type="match status" value="1"/>
</dbReference>
<dbReference type="InterPro" id="IPR004113">
    <property type="entry name" value="FAD-bd_oxidored_4_C"/>
</dbReference>
<dbReference type="SUPFAM" id="SSF56176">
    <property type="entry name" value="FAD-binding/transporter-associated domain-like"/>
    <property type="match status" value="1"/>
</dbReference>
<evidence type="ECO:0000256" key="3">
    <source>
        <dbReference type="ARBA" id="ARBA00022630"/>
    </source>
</evidence>
<dbReference type="InterPro" id="IPR051264">
    <property type="entry name" value="FAD-oxidored/transferase_4"/>
</dbReference>
<name>I3X647_SINF2</name>
<proteinExistence type="inferred from homology"/>
<dbReference type="Gene3D" id="3.30.465.10">
    <property type="match status" value="1"/>
</dbReference>
<dbReference type="Gene3D" id="1.10.45.10">
    <property type="entry name" value="Vanillyl-alcohol Oxidase, Chain A, domain 4"/>
    <property type="match status" value="1"/>
</dbReference>
<evidence type="ECO:0000259" key="6">
    <source>
        <dbReference type="PROSITE" id="PS51387"/>
    </source>
</evidence>
<dbReference type="InterPro" id="IPR016166">
    <property type="entry name" value="FAD-bd_PCMH"/>
</dbReference>
<keyword evidence="5" id="KW-0560">Oxidoreductase</keyword>